<feature type="chain" id="PRO_5030564574" evidence="1">
    <location>
        <begin position="26"/>
        <end position="107"/>
    </location>
</feature>
<organism evidence="3 4">
    <name type="scientific">Novosphingobium flavum</name>
    <dbReference type="NCBI Taxonomy" id="1778672"/>
    <lineage>
        <taxon>Bacteria</taxon>
        <taxon>Pseudomonadati</taxon>
        <taxon>Pseudomonadota</taxon>
        <taxon>Alphaproteobacteria</taxon>
        <taxon>Sphingomonadales</taxon>
        <taxon>Sphingomonadaceae</taxon>
        <taxon>Novosphingobium</taxon>
    </lineage>
</organism>
<feature type="domain" description="PepSY" evidence="2">
    <location>
        <begin position="10"/>
        <end position="88"/>
    </location>
</feature>
<feature type="signal peptide" evidence="1">
    <location>
        <begin position="1"/>
        <end position="25"/>
    </location>
</feature>
<dbReference type="InterPro" id="IPR025711">
    <property type="entry name" value="PepSY"/>
</dbReference>
<protein>
    <submittedName>
        <fullName evidence="3">PepSY domain-containing protein</fullName>
    </submittedName>
</protein>
<sequence length="107" mass="11587">MKTFRLVAAAATAGAALALSSPALADGDVKCNGGPSSAWRPMGELKKKAWLENWTVVKAQVEGDCYEVYARDEAGQVLEAFFHPVTLQKLVVFRRGREVFRAKGFAG</sequence>
<keyword evidence="1" id="KW-0732">Signal</keyword>
<evidence type="ECO:0000313" key="4">
    <source>
        <dbReference type="Proteomes" id="UP000566813"/>
    </source>
</evidence>
<keyword evidence="4" id="KW-1185">Reference proteome</keyword>
<gene>
    <name evidence="3" type="ORF">H7F51_13210</name>
</gene>
<evidence type="ECO:0000259" key="2">
    <source>
        <dbReference type="Pfam" id="PF13670"/>
    </source>
</evidence>
<evidence type="ECO:0000313" key="3">
    <source>
        <dbReference type="EMBL" id="MBC2666480.1"/>
    </source>
</evidence>
<dbReference type="RefSeq" id="WP_185664785.1">
    <property type="nucleotide sequence ID" value="NZ_JACLAW010000010.1"/>
</dbReference>
<evidence type="ECO:0000256" key="1">
    <source>
        <dbReference type="SAM" id="SignalP"/>
    </source>
</evidence>
<accession>A0A7X1KMN1</accession>
<dbReference type="AlphaFoldDB" id="A0A7X1KMN1"/>
<name>A0A7X1KMN1_9SPHN</name>
<dbReference type="Pfam" id="PF13670">
    <property type="entry name" value="PepSY_2"/>
    <property type="match status" value="1"/>
</dbReference>
<dbReference type="EMBL" id="JACLAW010000010">
    <property type="protein sequence ID" value="MBC2666480.1"/>
    <property type="molecule type" value="Genomic_DNA"/>
</dbReference>
<proteinExistence type="predicted"/>
<dbReference type="Proteomes" id="UP000566813">
    <property type="component" value="Unassembled WGS sequence"/>
</dbReference>
<reference evidence="3 4" key="1">
    <citation type="submission" date="2020-08" db="EMBL/GenBank/DDBJ databases">
        <title>The genome sequence of type strain Novosphingobium flavum NBRC 111647.</title>
        <authorList>
            <person name="Liu Y."/>
        </authorList>
    </citation>
    <scope>NUCLEOTIDE SEQUENCE [LARGE SCALE GENOMIC DNA]</scope>
    <source>
        <strain evidence="3 4">NBRC 111647</strain>
    </source>
</reference>
<comment type="caution">
    <text evidence="3">The sequence shown here is derived from an EMBL/GenBank/DDBJ whole genome shotgun (WGS) entry which is preliminary data.</text>
</comment>